<evidence type="ECO:0000256" key="4">
    <source>
        <dbReference type="ARBA" id="ARBA00022777"/>
    </source>
</evidence>
<name>W5S4Z2_9VIRU</name>
<accession>W5S4Z2</accession>
<dbReference type="InterPro" id="IPR008271">
    <property type="entry name" value="Ser/Thr_kinase_AS"/>
</dbReference>
<dbReference type="PANTHER" id="PTHR43671:SF106">
    <property type="entry name" value="NIMA-LIKE KINASE"/>
    <property type="match status" value="1"/>
</dbReference>
<dbReference type="OrthoDB" id="8955at10239"/>
<dbReference type="Pfam" id="PF00069">
    <property type="entry name" value="Pkinase"/>
    <property type="match status" value="1"/>
</dbReference>
<dbReference type="GO" id="GO:0005524">
    <property type="term" value="F:ATP binding"/>
    <property type="evidence" value="ECO:0007669"/>
    <property type="project" value="UniProtKB-UniRule"/>
</dbReference>
<dbReference type="Proteomes" id="UP000202176">
    <property type="component" value="Segment"/>
</dbReference>
<evidence type="ECO:0000313" key="9">
    <source>
        <dbReference type="Proteomes" id="UP000202176"/>
    </source>
</evidence>
<dbReference type="InterPro" id="IPR050660">
    <property type="entry name" value="NEK_Ser/Thr_kinase"/>
</dbReference>
<reference evidence="8 9" key="1">
    <citation type="journal article" date="2014" name="Proc. Natl. Acad. Sci. U.S.A.">
        <title>Thirty-thousand-year-old distant relative of giant icosahedral DNA viruses with a pandoravirus morphology.</title>
        <authorList>
            <person name="Legendre M."/>
            <person name="Bartoli J."/>
            <person name="Shmakova L."/>
            <person name="Jeudy S."/>
            <person name="Labadie K."/>
            <person name="Adrait A."/>
            <person name="Lescot M."/>
            <person name="Poirot O."/>
            <person name="Bertaux L."/>
            <person name="Bruley C."/>
            <person name="Coute Y."/>
            <person name="Rivkina E."/>
            <person name="Abergel C."/>
            <person name="Claverie J.M."/>
        </authorList>
    </citation>
    <scope>NUCLEOTIDE SEQUENCE [LARGE SCALE GENOMIC DNA]</scope>
    <source>
        <strain evidence="8">P1084-T</strain>
    </source>
</reference>
<dbReference type="SUPFAM" id="SSF56112">
    <property type="entry name" value="Protein kinase-like (PK-like)"/>
    <property type="match status" value="1"/>
</dbReference>
<dbReference type="EMBL" id="KF740664">
    <property type="protein sequence ID" value="AHH01724.1"/>
    <property type="molecule type" value="Genomic_DNA"/>
</dbReference>
<evidence type="ECO:0000256" key="1">
    <source>
        <dbReference type="ARBA" id="ARBA00010886"/>
    </source>
</evidence>
<evidence type="ECO:0000256" key="3">
    <source>
        <dbReference type="ARBA" id="ARBA00022741"/>
    </source>
</evidence>
<proteinExistence type="inferred from homology"/>
<dbReference type="RefSeq" id="YP_009001059.1">
    <property type="nucleotide sequence ID" value="NC_023423.1"/>
</dbReference>
<feature type="domain" description="Protein kinase" evidence="7">
    <location>
        <begin position="1"/>
        <end position="243"/>
    </location>
</feature>
<keyword evidence="4 8" id="KW-0418">Kinase</keyword>
<evidence type="ECO:0000256" key="5">
    <source>
        <dbReference type="ARBA" id="ARBA00022840"/>
    </source>
</evidence>
<organism evidence="8 9">
    <name type="scientific">Pithovirus sibericum</name>
    <dbReference type="NCBI Taxonomy" id="1450746"/>
    <lineage>
        <taxon>Viruses</taxon>
        <taxon>Pithoviruses</taxon>
        <taxon>Orthopithovirinae</taxon>
        <taxon>Alphapithovirus</taxon>
        <taxon>Alphapithovirus sibericum</taxon>
    </lineage>
</organism>
<evidence type="ECO:0000256" key="6">
    <source>
        <dbReference type="PROSITE-ProRule" id="PRU10141"/>
    </source>
</evidence>
<dbReference type="PROSITE" id="PS00108">
    <property type="entry name" value="PROTEIN_KINASE_ST"/>
    <property type="match status" value="1"/>
</dbReference>
<gene>
    <name evidence="8" type="ORF">pv_157</name>
</gene>
<evidence type="ECO:0000256" key="2">
    <source>
        <dbReference type="ARBA" id="ARBA00022679"/>
    </source>
</evidence>
<dbReference type="InterPro" id="IPR000719">
    <property type="entry name" value="Prot_kinase_dom"/>
</dbReference>
<dbReference type="InterPro" id="IPR011009">
    <property type="entry name" value="Kinase-like_dom_sf"/>
</dbReference>
<dbReference type="GeneID" id="18266185"/>
<dbReference type="PROSITE" id="PS50011">
    <property type="entry name" value="PROTEIN_KINASE_DOM"/>
    <property type="match status" value="1"/>
</dbReference>
<keyword evidence="2" id="KW-0808">Transferase</keyword>
<protein>
    <submittedName>
        <fullName evidence="8">Protein kinase</fullName>
    </submittedName>
</protein>
<keyword evidence="9" id="KW-1185">Reference proteome</keyword>
<dbReference type="KEGG" id="vg:18266185"/>
<feature type="binding site" evidence="6">
    <location>
        <position position="27"/>
    </location>
    <ligand>
        <name>ATP</name>
        <dbReference type="ChEBI" id="CHEBI:30616"/>
    </ligand>
</feature>
<keyword evidence="3 6" id="KW-0547">Nucleotide-binding</keyword>
<dbReference type="SMART" id="SM00220">
    <property type="entry name" value="S_TKc"/>
    <property type="match status" value="1"/>
</dbReference>
<evidence type="ECO:0000259" key="7">
    <source>
        <dbReference type="PROSITE" id="PS50011"/>
    </source>
</evidence>
<dbReference type="InterPro" id="IPR017441">
    <property type="entry name" value="Protein_kinase_ATP_BS"/>
</dbReference>
<dbReference type="Gene3D" id="1.10.510.10">
    <property type="entry name" value="Transferase(Phosphotransferase) domain 1"/>
    <property type="match status" value="1"/>
</dbReference>
<dbReference type="PANTHER" id="PTHR43671">
    <property type="entry name" value="SERINE/THREONINE-PROTEIN KINASE NEK"/>
    <property type="match status" value="1"/>
</dbReference>
<comment type="similarity">
    <text evidence="1">Belongs to the protein kinase superfamily. NEK Ser/Thr protein kinase family. NIMA subfamily.</text>
</comment>
<evidence type="ECO:0000313" key="8">
    <source>
        <dbReference type="EMBL" id="AHH01724.1"/>
    </source>
</evidence>
<sequence length="389" mass="44876">MSDVVLGIGSHGQVEVCSEHDDCAVKKSKGCYGLNEMLYFSHCTPDFFPKIIEFRAISAQETEIHMEKFDSVLIFGSDREKSLEAVKAVGLSLLYLHRRGLAHRDIKETNILCKKGRTVLTDFTLTEPTETKCHANSGYCPPFRAPECWNIHEVDTSSDVFAFGVLLYYACGGGFEFDCEDVSKEGVEYFYRECRKLGLFSSKINDPLFEKIEKPLADLILSCIAYSPHDRPTITKVLEQLGVQIPEQVAAPSFEISQPEWKFRNPAYQICKSIFWDDGIDGMPMSFVDLPAIQLSMSLVFNQRKEITWEDVAALMFIYANTHSRQIERWAIFNFCEKMETRLPELLKSVNEILNSNALRRMNYRHFRDQSWVEGYYWKYHNAKMIRSF</sequence>
<dbReference type="PROSITE" id="PS00107">
    <property type="entry name" value="PROTEIN_KINASE_ATP"/>
    <property type="match status" value="1"/>
</dbReference>
<dbReference type="GO" id="GO:0004674">
    <property type="term" value="F:protein serine/threonine kinase activity"/>
    <property type="evidence" value="ECO:0007669"/>
    <property type="project" value="TreeGrafter"/>
</dbReference>
<keyword evidence="5 6" id="KW-0067">ATP-binding</keyword>